<reference evidence="6" key="1">
    <citation type="journal article" date="2019" name="Int. J. Syst. Evol. Microbiol.">
        <title>The Global Catalogue of Microorganisms (GCM) 10K type strain sequencing project: providing services to taxonomists for standard genome sequencing and annotation.</title>
        <authorList>
            <consortium name="The Broad Institute Genomics Platform"/>
            <consortium name="The Broad Institute Genome Sequencing Center for Infectious Disease"/>
            <person name="Wu L."/>
            <person name="Ma J."/>
        </authorList>
    </citation>
    <scope>NUCLEOTIDE SEQUENCE [LARGE SCALE GENOMIC DNA]</scope>
    <source>
        <strain evidence="6">IBRC-M 10703</strain>
    </source>
</reference>
<evidence type="ECO:0000313" key="5">
    <source>
        <dbReference type="EMBL" id="MFC4022514.1"/>
    </source>
</evidence>
<feature type="DNA-binding region" description="H-T-H motif" evidence="3">
    <location>
        <begin position="27"/>
        <end position="46"/>
    </location>
</feature>
<dbReference type="PRINTS" id="PR00455">
    <property type="entry name" value="HTHTETR"/>
</dbReference>
<dbReference type="SUPFAM" id="SSF46689">
    <property type="entry name" value="Homeodomain-like"/>
    <property type="match status" value="1"/>
</dbReference>
<dbReference type="Proteomes" id="UP001595772">
    <property type="component" value="Unassembled WGS sequence"/>
</dbReference>
<dbReference type="GO" id="GO:0003677">
    <property type="term" value="F:DNA binding"/>
    <property type="evidence" value="ECO:0007669"/>
    <property type="project" value="UniProtKB-KW"/>
</dbReference>
<evidence type="ECO:0000259" key="4">
    <source>
        <dbReference type="PROSITE" id="PS50977"/>
    </source>
</evidence>
<organism evidence="5 6">
    <name type="scientific">Oceanobacillus longus</name>
    <dbReference type="NCBI Taxonomy" id="930120"/>
    <lineage>
        <taxon>Bacteria</taxon>
        <taxon>Bacillati</taxon>
        <taxon>Bacillota</taxon>
        <taxon>Bacilli</taxon>
        <taxon>Bacillales</taxon>
        <taxon>Bacillaceae</taxon>
        <taxon>Oceanobacillus</taxon>
    </lineage>
</organism>
<dbReference type="InterPro" id="IPR009057">
    <property type="entry name" value="Homeodomain-like_sf"/>
</dbReference>
<dbReference type="InterPro" id="IPR001647">
    <property type="entry name" value="HTH_TetR"/>
</dbReference>
<keyword evidence="6" id="KW-1185">Reference proteome</keyword>
<keyword evidence="1" id="KW-0678">Repressor</keyword>
<sequence>MKKNPTKQKVIDAASSLFFQKGFHGTSVRDIAEKASVNVSLISYYFKGKQGLLEYAVTNYYEEYLKTLEETIEETDSLTPLKKLNALIFTIIHYKQRNHQLTCFIQRELSLDSVFVREMAVTYLAKENHYIRHTFLDAIGGQVKGDTRHYLLMQLKGMLITPYILHSEWKEQVIGDYSHQIFVKKYVNTIQQWINFITEKGISAEKNMSNIITDEKTWRIGE</sequence>
<evidence type="ECO:0000313" key="6">
    <source>
        <dbReference type="Proteomes" id="UP001595772"/>
    </source>
</evidence>
<evidence type="ECO:0000256" key="1">
    <source>
        <dbReference type="ARBA" id="ARBA00022491"/>
    </source>
</evidence>
<feature type="domain" description="HTH tetR-type" evidence="4">
    <location>
        <begin position="4"/>
        <end position="64"/>
    </location>
</feature>
<accession>A0ABV8GWH5</accession>
<protein>
    <submittedName>
        <fullName evidence="5">Forespore capture DNA-binding protein RefZ</fullName>
    </submittedName>
</protein>
<dbReference type="RefSeq" id="WP_379495022.1">
    <property type="nucleotide sequence ID" value="NZ_JBHSAO010000001.1"/>
</dbReference>
<dbReference type="InterPro" id="IPR050624">
    <property type="entry name" value="HTH-type_Tx_Regulator"/>
</dbReference>
<proteinExistence type="predicted"/>
<dbReference type="EMBL" id="JBHSAO010000001">
    <property type="protein sequence ID" value="MFC4022514.1"/>
    <property type="molecule type" value="Genomic_DNA"/>
</dbReference>
<dbReference type="PANTHER" id="PTHR43479">
    <property type="entry name" value="ACREF/ENVCD OPERON REPRESSOR-RELATED"/>
    <property type="match status" value="1"/>
</dbReference>
<dbReference type="PROSITE" id="PS50977">
    <property type="entry name" value="HTH_TETR_2"/>
    <property type="match status" value="1"/>
</dbReference>
<name>A0ABV8GWH5_9BACI</name>
<comment type="caution">
    <text evidence="5">The sequence shown here is derived from an EMBL/GenBank/DDBJ whole genome shotgun (WGS) entry which is preliminary data.</text>
</comment>
<evidence type="ECO:0000256" key="3">
    <source>
        <dbReference type="PROSITE-ProRule" id="PRU00335"/>
    </source>
</evidence>
<dbReference type="Gene3D" id="1.10.357.10">
    <property type="entry name" value="Tetracycline Repressor, domain 2"/>
    <property type="match status" value="1"/>
</dbReference>
<dbReference type="NCBIfam" id="NF037937">
    <property type="entry name" value="septum_RefZ"/>
    <property type="match status" value="1"/>
</dbReference>
<dbReference type="PANTHER" id="PTHR43479:SF11">
    <property type="entry name" value="ACREF_ENVCD OPERON REPRESSOR-RELATED"/>
    <property type="match status" value="1"/>
</dbReference>
<dbReference type="Pfam" id="PF00440">
    <property type="entry name" value="TetR_N"/>
    <property type="match status" value="1"/>
</dbReference>
<evidence type="ECO:0000256" key="2">
    <source>
        <dbReference type="ARBA" id="ARBA00023125"/>
    </source>
</evidence>
<gene>
    <name evidence="5" type="primary">refZ</name>
    <name evidence="5" type="ORF">ACFOUV_01620</name>
</gene>
<keyword evidence="2 3" id="KW-0238">DNA-binding</keyword>